<evidence type="ECO:0000313" key="4">
    <source>
        <dbReference type="EMBL" id="XCG62117.1"/>
    </source>
</evidence>
<proteinExistence type="predicted"/>
<keyword evidence="1 2" id="KW-0238">DNA-binding</keyword>
<dbReference type="PANTHER" id="PTHR30055:SF241">
    <property type="entry name" value="TRANSCRIPTIONAL REGULATORY PROTEIN"/>
    <property type="match status" value="1"/>
</dbReference>
<gene>
    <name evidence="4" type="ORF">ABLG96_12605</name>
</gene>
<dbReference type="EMBL" id="CP159218">
    <property type="protein sequence ID" value="XCG62117.1"/>
    <property type="molecule type" value="Genomic_DNA"/>
</dbReference>
<dbReference type="InterPro" id="IPR050109">
    <property type="entry name" value="HTH-type_TetR-like_transc_reg"/>
</dbReference>
<dbReference type="Pfam" id="PF00440">
    <property type="entry name" value="TetR_N"/>
    <property type="match status" value="1"/>
</dbReference>
<dbReference type="PROSITE" id="PS50977">
    <property type="entry name" value="HTH_TETR_2"/>
    <property type="match status" value="1"/>
</dbReference>
<reference evidence="4" key="1">
    <citation type="submission" date="2024-05" db="EMBL/GenBank/DDBJ databases">
        <authorList>
            <person name="Cai S.Y."/>
            <person name="Jin L.M."/>
            <person name="Li H.R."/>
        </authorList>
    </citation>
    <scope>NUCLEOTIDE SEQUENCE</scope>
    <source>
        <strain evidence="4">A5-74</strain>
    </source>
</reference>
<sequence>MTASPPTTRRRRETLARLLDAAATVFAQRGFGRTSIEEVCEAAGFTRGAFYSNFASLDELFFALYEQRAGRVATQVAEALAGRGERTVPALVERVVAALSVDRDWTMIKTEYFLHAARHPDAAAALQRHRDAVVQALVPALRDVVDLTALPRSMRTPHTLARAVVTVHDGSTLDLLLDPDSEAHRQWLRALLTALLEYRD</sequence>
<evidence type="ECO:0000256" key="2">
    <source>
        <dbReference type="PROSITE-ProRule" id="PRU00335"/>
    </source>
</evidence>
<dbReference type="GO" id="GO:0000976">
    <property type="term" value="F:transcription cis-regulatory region binding"/>
    <property type="evidence" value="ECO:0007669"/>
    <property type="project" value="TreeGrafter"/>
</dbReference>
<dbReference type="Pfam" id="PF17940">
    <property type="entry name" value="TetR_C_31"/>
    <property type="match status" value="1"/>
</dbReference>
<dbReference type="PRINTS" id="PR00455">
    <property type="entry name" value="HTHTETR"/>
</dbReference>
<protein>
    <submittedName>
        <fullName evidence="4">TetR/AcrR family transcriptional regulator</fullName>
    </submittedName>
</protein>
<name>A0AAU8DL85_9ACTN</name>
<dbReference type="Gene3D" id="1.10.357.10">
    <property type="entry name" value="Tetracycline Repressor, domain 2"/>
    <property type="match status" value="1"/>
</dbReference>
<dbReference type="AlphaFoldDB" id="A0AAU8DL85"/>
<dbReference type="InterPro" id="IPR041583">
    <property type="entry name" value="TetR_C_31"/>
</dbReference>
<dbReference type="GO" id="GO:0003700">
    <property type="term" value="F:DNA-binding transcription factor activity"/>
    <property type="evidence" value="ECO:0007669"/>
    <property type="project" value="TreeGrafter"/>
</dbReference>
<dbReference type="PANTHER" id="PTHR30055">
    <property type="entry name" value="HTH-TYPE TRANSCRIPTIONAL REGULATOR RUTR"/>
    <property type="match status" value="1"/>
</dbReference>
<organism evidence="4">
    <name type="scientific">Nakamurella sp. A5-74</name>
    <dbReference type="NCBI Taxonomy" id="3158264"/>
    <lineage>
        <taxon>Bacteria</taxon>
        <taxon>Bacillati</taxon>
        <taxon>Actinomycetota</taxon>
        <taxon>Actinomycetes</taxon>
        <taxon>Nakamurellales</taxon>
        <taxon>Nakamurellaceae</taxon>
        <taxon>Nakamurella</taxon>
    </lineage>
</organism>
<feature type="DNA-binding region" description="H-T-H motif" evidence="2">
    <location>
        <begin position="35"/>
        <end position="54"/>
    </location>
</feature>
<dbReference type="InterPro" id="IPR001647">
    <property type="entry name" value="HTH_TetR"/>
</dbReference>
<dbReference type="InterPro" id="IPR009057">
    <property type="entry name" value="Homeodomain-like_sf"/>
</dbReference>
<dbReference type="RefSeq" id="WP_353647732.1">
    <property type="nucleotide sequence ID" value="NZ_CP159218.1"/>
</dbReference>
<dbReference type="SUPFAM" id="SSF46689">
    <property type="entry name" value="Homeodomain-like"/>
    <property type="match status" value="1"/>
</dbReference>
<dbReference type="SUPFAM" id="SSF48498">
    <property type="entry name" value="Tetracyclin repressor-like, C-terminal domain"/>
    <property type="match status" value="1"/>
</dbReference>
<evidence type="ECO:0000259" key="3">
    <source>
        <dbReference type="PROSITE" id="PS50977"/>
    </source>
</evidence>
<dbReference type="InterPro" id="IPR036271">
    <property type="entry name" value="Tet_transcr_reg_TetR-rel_C_sf"/>
</dbReference>
<evidence type="ECO:0000256" key="1">
    <source>
        <dbReference type="ARBA" id="ARBA00023125"/>
    </source>
</evidence>
<feature type="domain" description="HTH tetR-type" evidence="3">
    <location>
        <begin position="12"/>
        <end position="72"/>
    </location>
</feature>
<accession>A0AAU8DL85</accession>